<dbReference type="Proteomes" id="UP001236415">
    <property type="component" value="Chromosome"/>
</dbReference>
<evidence type="ECO:0000259" key="4">
    <source>
        <dbReference type="SMART" id="SM00849"/>
    </source>
</evidence>
<dbReference type="SUPFAM" id="SSF56281">
    <property type="entry name" value="Metallo-hydrolase/oxidoreductase"/>
    <property type="match status" value="1"/>
</dbReference>
<comment type="catalytic activity">
    <reaction evidence="3">
        <text>3',5'-cyclic UMP + H2O = UMP + H(+)</text>
        <dbReference type="Rhea" id="RHEA:70575"/>
        <dbReference type="ChEBI" id="CHEBI:15377"/>
        <dbReference type="ChEBI" id="CHEBI:15378"/>
        <dbReference type="ChEBI" id="CHEBI:57865"/>
        <dbReference type="ChEBI" id="CHEBI:184387"/>
    </reaction>
    <physiologicalReaction direction="left-to-right" evidence="3">
        <dbReference type="Rhea" id="RHEA:70576"/>
    </physiologicalReaction>
</comment>
<dbReference type="CDD" id="cd16279">
    <property type="entry name" value="metallo-hydrolase-like_MBL-fold"/>
    <property type="match status" value="1"/>
</dbReference>
<dbReference type="Pfam" id="PF12706">
    <property type="entry name" value="Lactamase_B_2"/>
    <property type="match status" value="1"/>
</dbReference>
<keyword evidence="6" id="KW-1185">Reference proteome</keyword>
<evidence type="ECO:0000256" key="1">
    <source>
        <dbReference type="ARBA" id="ARBA00034221"/>
    </source>
</evidence>
<dbReference type="PANTHER" id="PTHR42663:SF6">
    <property type="entry name" value="HYDROLASE C777.06C-RELATED"/>
    <property type="match status" value="1"/>
</dbReference>
<evidence type="ECO:0000256" key="2">
    <source>
        <dbReference type="ARBA" id="ARBA00034301"/>
    </source>
</evidence>
<feature type="domain" description="Metallo-beta-lactamase" evidence="4">
    <location>
        <begin position="40"/>
        <end position="232"/>
    </location>
</feature>
<comment type="function">
    <text evidence="2">Counteracts the endogenous Pycsar antiviral defense system. Phosphodiesterase that enables metal-dependent hydrolysis of host cyclic nucleotide Pycsar defense signals such as cCMP and cUMP.</text>
</comment>
<reference evidence="5 6" key="1">
    <citation type="submission" date="2023-06" db="EMBL/GenBank/DDBJ databases">
        <title>Paenibacillus polygonum sp. nov., an endophytic bacterium, isolated from Polygonum lapathifolium L. in Nanji Wetland National Nature Reserve, South of Poyang Lake, Jiangxi Province, China.</title>
        <authorList>
            <person name="Yu Z."/>
        </authorList>
    </citation>
    <scope>NUCLEOTIDE SEQUENCE [LARGE SCALE GENOMIC DNA]</scope>
    <source>
        <strain evidence="5 6">C31</strain>
    </source>
</reference>
<organism evidence="5 6">
    <name type="scientific">Paenibacillus polygoni</name>
    <dbReference type="NCBI Taxonomy" id="3050112"/>
    <lineage>
        <taxon>Bacteria</taxon>
        <taxon>Bacillati</taxon>
        <taxon>Bacillota</taxon>
        <taxon>Bacilli</taxon>
        <taxon>Bacillales</taxon>
        <taxon>Paenibacillaceae</taxon>
        <taxon>Paenibacillus</taxon>
    </lineage>
</organism>
<comment type="catalytic activity">
    <reaction evidence="1">
        <text>3',5'-cyclic CMP + H2O = CMP + H(+)</text>
        <dbReference type="Rhea" id="RHEA:72675"/>
        <dbReference type="ChEBI" id="CHEBI:15377"/>
        <dbReference type="ChEBI" id="CHEBI:15378"/>
        <dbReference type="ChEBI" id="CHEBI:58003"/>
        <dbReference type="ChEBI" id="CHEBI:60377"/>
    </reaction>
    <physiologicalReaction direction="left-to-right" evidence="1">
        <dbReference type="Rhea" id="RHEA:72676"/>
    </physiologicalReaction>
</comment>
<gene>
    <name evidence="5" type="ORF">QPK24_05630</name>
</gene>
<evidence type="ECO:0000313" key="5">
    <source>
        <dbReference type="EMBL" id="WIV20185.1"/>
    </source>
</evidence>
<evidence type="ECO:0000256" key="3">
    <source>
        <dbReference type="ARBA" id="ARBA00048505"/>
    </source>
</evidence>
<protein>
    <submittedName>
        <fullName evidence="5">MBL fold metallo-hydrolase</fullName>
    </submittedName>
</protein>
<name>A0ABY8XAF3_9BACL</name>
<dbReference type="SMART" id="SM00849">
    <property type="entry name" value="Lactamase_B"/>
    <property type="match status" value="1"/>
</dbReference>
<accession>A0ABY8XAF3</accession>
<dbReference type="EMBL" id="CP127162">
    <property type="protein sequence ID" value="WIV20185.1"/>
    <property type="molecule type" value="Genomic_DNA"/>
</dbReference>
<sequence>MTKYNKLTFLGTGDAMGVPRLYCDCKVCEEARTTGENRRYRSSVFVESAEGEFFIDGGPDFRHQMEMMEKRKLHTMLVTHPHFDHIGGLPEWADACRWLGEKGKLYAPQEVLNAIQEQFPWLGNHIEMIPVDLENGLVLAGFHIRAWKVNHGKNGYSYAYRLEKDGYIWVYCSDSINLSEEEQKLLYGLDLLVLGTSFYHEEAAFETRSVYDMMEAQELIAKVKPKQTIFTHMSHDVDLRKDYTLSPDIMLAYTGLTHSLQ</sequence>
<evidence type="ECO:0000313" key="6">
    <source>
        <dbReference type="Proteomes" id="UP001236415"/>
    </source>
</evidence>
<dbReference type="Gene3D" id="3.60.15.10">
    <property type="entry name" value="Ribonuclease Z/Hydroxyacylglutathione hydrolase-like"/>
    <property type="match status" value="1"/>
</dbReference>
<proteinExistence type="predicted"/>
<dbReference type="InterPro" id="IPR001279">
    <property type="entry name" value="Metallo-B-lactamas"/>
</dbReference>
<dbReference type="PANTHER" id="PTHR42663">
    <property type="entry name" value="HYDROLASE C777.06C-RELATED-RELATED"/>
    <property type="match status" value="1"/>
</dbReference>
<dbReference type="InterPro" id="IPR036866">
    <property type="entry name" value="RibonucZ/Hydroxyglut_hydro"/>
</dbReference>
<dbReference type="RefSeq" id="WP_285746891.1">
    <property type="nucleotide sequence ID" value="NZ_CP127162.1"/>
</dbReference>